<keyword evidence="5 6" id="KW-0472">Membrane</keyword>
<protein>
    <submittedName>
        <fullName evidence="7">O-antigen/teichoic acid export membrane protein</fullName>
    </submittedName>
</protein>
<dbReference type="RefSeq" id="WP_307492761.1">
    <property type="nucleotide sequence ID" value="NZ_JAUSVB010000003.1"/>
</dbReference>
<feature type="transmembrane region" description="Helical" evidence="6">
    <location>
        <begin position="332"/>
        <end position="352"/>
    </location>
</feature>
<feature type="transmembrane region" description="Helical" evidence="6">
    <location>
        <begin position="296"/>
        <end position="320"/>
    </location>
</feature>
<feature type="transmembrane region" description="Helical" evidence="6">
    <location>
        <begin position="109"/>
        <end position="130"/>
    </location>
</feature>
<feature type="transmembrane region" description="Helical" evidence="6">
    <location>
        <begin position="166"/>
        <end position="189"/>
    </location>
</feature>
<keyword evidence="3 6" id="KW-0812">Transmembrane</keyword>
<keyword evidence="2" id="KW-1003">Cell membrane</keyword>
<comment type="subcellular location">
    <subcellularLocation>
        <location evidence="1">Cell membrane</location>
        <topology evidence="1">Multi-pass membrane protein</topology>
    </subcellularLocation>
</comment>
<organism evidence="7 8">
    <name type="scientific">Cellulomonas humilata</name>
    <dbReference type="NCBI Taxonomy" id="144055"/>
    <lineage>
        <taxon>Bacteria</taxon>
        <taxon>Bacillati</taxon>
        <taxon>Actinomycetota</taxon>
        <taxon>Actinomycetes</taxon>
        <taxon>Micrococcales</taxon>
        <taxon>Cellulomonadaceae</taxon>
        <taxon>Cellulomonas</taxon>
    </lineage>
</organism>
<feature type="transmembrane region" description="Helical" evidence="6">
    <location>
        <begin position="137"/>
        <end position="160"/>
    </location>
</feature>
<evidence type="ECO:0000313" key="7">
    <source>
        <dbReference type="EMBL" id="MDQ0374227.1"/>
    </source>
</evidence>
<proteinExistence type="predicted"/>
<dbReference type="Proteomes" id="UP001239626">
    <property type="component" value="Unassembled WGS sequence"/>
</dbReference>
<reference evidence="7 8" key="1">
    <citation type="submission" date="2023-07" db="EMBL/GenBank/DDBJ databases">
        <title>Sorghum-associated microbial communities from plants grown in Nebraska, USA.</title>
        <authorList>
            <person name="Schachtman D."/>
        </authorList>
    </citation>
    <scope>NUCLEOTIDE SEQUENCE [LARGE SCALE GENOMIC DNA]</scope>
    <source>
        <strain evidence="7 8">BE332</strain>
    </source>
</reference>
<feature type="transmembrane region" description="Helical" evidence="6">
    <location>
        <begin position="215"/>
        <end position="239"/>
    </location>
</feature>
<evidence type="ECO:0000256" key="2">
    <source>
        <dbReference type="ARBA" id="ARBA00022475"/>
    </source>
</evidence>
<keyword evidence="8" id="KW-1185">Reference proteome</keyword>
<feature type="transmembrane region" description="Helical" evidence="6">
    <location>
        <begin position="245"/>
        <end position="269"/>
    </location>
</feature>
<gene>
    <name evidence="7" type="ORF">J2X26_002548</name>
</gene>
<accession>A0ABU0EHC5</accession>
<comment type="caution">
    <text evidence="7">The sequence shown here is derived from an EMBL/GenBank/DDBJ whole genome shotgun (WGS) entry which is preliminary data.</text>
</comment>
<evidence type="ECO:0000256" key="3">
    <source>
        <dbReference type="ARBA" id="ARBA00022692"/>
    </source>
</evidence>
<evidence type="ECO:0000256" key="6">
    <source>
        <dbReference type="SAM" id="Phobius"/>
    </source>
</evidence>
<dbReference type="EMBL" id="JAUSVB010000003">
    <property type="protein sequence ID" value="MDQ0374227.1"/>
    <property type="molecule type" value="Genomic_DNA"/>
</dbReference>
<evidence type="ECO:0000313" key="8">
    <source>
        <dbReference type="Proteomes" id="UP001239626"/>
    </source>
</evidence>
<keyword evidence="4 6" id="KW-1133">Transmembrane helix</keyword>
<feature type="transmembrane region" description="Helical" evidence="6">
    <location>
        <begin position="385"/>
        <end position="405"/>
    </location>
</feature>
<evidence type="ECO:0000256" key="5">
    <source>
        <dbReference type="ARBA" id="ARBA00023136"/>
    </source>
</evidence>
<dbReference type="InterPro" id="IPR050833">
    <property type="entry name" value="Poly_Biosynth_Transport"/>
</dbReference>
<feature type="transmembrane region" description="Helical" evidence="6">
    <location>
        <begin position="359"/>
        <end position="379"/>
    </location>
</feature>
<evidence type="ECO:0000256" key="1">
    <source>
        <dbReference type="ARBA" id="ARBA00004651"/>
    </source>
</evidence>
<name>A0ABU0EHC5_9CELL</name>
<evidence type="ECO:0000256" key="4">
    <source>
        <dbReference type="ARBA" id="ARBA00022989"/>
    </source>
</evidence>
<dbReference type="PANTHER" id="PTHR30250">
    <property type="entry name" value="PST FAMILY PREDICTED COLANIC ACID TRANSPORTER"/>
    <property type="match status" value="1"/>
</dbReference>
<feature type="transmembrane region" description="Helical" evidence="6">
    <location>
        <begin position="38"/>
        <end position="57"/>
    </location>
</feature>
<sequence length="415" mass="42964">MNLSPTVRALLARAASIVASFALTIAVARNLTVPAAGSFFVVYTVGAVAATLGRFGVDNLAIKLLGGTGPVRGELRQGWKVVTIAGLAAGLLLGVALEFLDVDGLDGTAVVWAAVAVPPQALAVVAGSILRGQGRMVSGVLAELGSVPILSTVLVVAATAGPGLTLTRAIVAFAVAALITATWSVALAVRSTRERPNGPAGDGLREFVRRRGATLSSMMGTSLVFYAVAWAPVLVLTVAGRPDSVAWVSVATRLANFVTLVPAIQVSYLTPRFSELYHSGRLDDLNHLTRRSTAQALALVVLPSLVLIVAAAPLISLLYGPGFEPAADMLRILAVGALVVVALGQVNPLMLLCDLEHRALVLSMAIASVWLTLGLWLALHSGALATVALAAVLGAVYSLAAAVILQRRRRVRSYF</sequence>
<feature type="transmembrane region" description="Helical" evidence="6">
    <location>
        <begin position="78"/>
        <end position="97"/>
    </location>
</feature>
<dbReference type="PANTHER" id="PTHR30250:SF11">
    <property type="entry name" value="O-ANTIGEN TRANSPORTER-RELATED"/>
    <property type="match status" value="1"/>
</dbReference>